<sequence length="112" mass="12577">MPLRVPSGRVGYLNVRWTIGEGCCTGGDRDKEHERVRRPMWGPVSRLSGGASPRRRMRVSWNAGFWSRRATNNVVSCVAFWIWLWLLTSVVAPMASCRLRDGFGLATCAPLV</sequence>
<evidence type="ECO:0000313" key="3">
    <source>
        <dbReference type="Proteomes" id="UP000256964"/>
    </source>
</evidence>
<proteinExistence type="predicted"/>
<accession>A0A371CVT7</accession>
<reference evidence="2 3" key="1">
    <citation type="journal article" date="2018" name="Biotechnol. Biofuels">
        <title>Integrative visual omics of the white-rot fungus Polyporus brumalis exposes the biotechnological potential of its oxidative enzymes for delignifying raw plant biomass.</title>
        <authorList>
            <person name="Miyauchi S."/>
            <person name="Rancon A."/>
            <person name="Drula E."/>
            <person name="Hage H."/>
            <person name="Chaduli D."/>
            <person name="Favel A."/>
            <person name="Grisel S."/>
            <person name="Henrissat B."/>
            <person name="Herpoel-Gimbert I."/>
            <person name="Ruiz-Duenas F.J."/>
            <person name="Chevret D."/>
            <person name="Hainaut M."/>
            <person name="Lin J."/>
            <person name="Wang M."/>
            <person name="Pangilinan J."/>
            <person name="Lipzen A."/>
            <person name="Lesage-Meessen L."/>
            <person name="Navarro D."/>
            <person name="Riley R."/>
            <person name="Grigoriev I.V."/>
            <person name="Zhou S."/>
            <person name="Raouche S."/>
            <person name="Rosso M.N."/>
        </authorList>
    </citation>
    <scope>NUCLEOTIDE SEQUENCE [LARGE SCALE GENOMIC DNA]</scope>
    <source>
        <strain evidence="2 3">BRFM 1820</strain>
    </source>
</reference>
<keyword evidence="3" id="KW-1185">Reference proteome</keyword>
<gene>
    <name evidence="2" type="ORF">OH76DRAFT_1474418</name>
</gene>
<organism evidence="2 3">
    <name type="scientific">Lentinus brumalis</name>
    <dbReference type="NCBI Taxonomy" id="2498619"/>
    <lineage>
        <taxon>Eukaryota</taxon>
        <taxon>Fungi</taxon>
        <taxon>Dikarya</taxon>
        <taxon>Basidiomycota</taxon>
        <taxon>Agaricomycotina</taxon>
        <taxon>Agaricomycetes</taxon>
        <taxon>Polyporales</taxon>
        <taxon>Polyporaceae</taxon>
        <taxon>Lentinus</taxon>
    </lineage>
</organism>
<keyword evidence="1" id="KW-0472">Membrane</keyword>
<keyword evidence="1" id="KW-0812">Transmembrane</keyword>
<keyword evidence="1" id="KW-1133">Transmembrane helix</keyword>
<dbReference type="Proteomes" id="UP000256964">
    <property type="component" value="Unassembled WGS sequence"/>
</dbReference>
<feature type="non-terminal residue" evidence="2">
    <location>
        <position position="112"/>
    </location>
</feature>
<dbReference type="AlphaFoldDB" id="A0A371CVT7"/>
<name>A0A371CVT7_9APHY</name>
<protein>
    <submittedName>
        <fullName evidence="2">Uncharacterized protein</fullName>
    </submittedName>
</protein>
<feature type="transmembrane region" description="Helical" evidence="1">
    <location>
        <begin position="74"/>
        <end position="95"/>
    </location>
</feature>
<evidence type="ECO:0000256" key="1">
    <source>
        <dbReference type="SAM" id="Phobius"/>
    </source>
</evidence>
<dbReference type="EMBL" id="KZ857450">
    <property type="protein sequence ID" value="RDX44398.1"/>
    <property type="molecule type" value="Genomic_DNA"/>
</dbReference>
<evidence type="ECO:0000313" key="2">
    <source>
        <dbReference type="EMBL" id="RDX44398.1"/>
    </source>
</evidence>